<dbReference type="EMBL" id="CP032624">
    <property type="protein sequence ID" value="AYG03412.1"/>
    <property type="molecule type" value="Genomic_DNA"/>
</dbReference>
<name>A0A387BM06_9MICO</name>
<dbReference type="AlphaFoldDB" id="A0A387BM06"/>
<dbReference type="Proteomes" id="UP000275069">
    <property type="component" value="Chromosome"/>
</dbReference>
<gene>
    <name evidence="1" type="ORF">D7I44_07605</name>
</gene>
<evidence type="ECO:0000313" key="2">
    <source>
        <dbReference type="Proteomes" id="UP000275069"/>
    </source>
</evidence>
<accession>A0A387BM06</accession>
<dbReference type="RefSeq" id="WP_120788944.1">
    <property type="nucleotide sequence ID" value="NZ_CP032624.1"/>
</dbReference>
<keyword evidence="2" id="KW-1185">Reference proteome</keyword>
<dbReference type="KEGG" id="gry:D7I44_07605"/>
<organism evidence="1 2">
    <name type="scientific">Gryllotalpicola protaetiae</name>
    <dbReference type="NCBI Taxonomy" id="2419771"/>
    <lineage>
        <taxon>Bacteria</taxon>
        <taxon>Bacillati</taxon>
        <taxon>Actinomycetota</taxon>
        <taxon>Actinomycetes</taxon>
        <taxon>Micrococcales</taxon>
        <taxon>Microbacteriaceae</taxon>
        <taxon>Gryllotalpicola</taxon>
    </lineage>
</organism>
<evidence type="ECO:0000313" key="1">
    <source>
        <dbReference type="EMBL" id="AYG03412.1"/>
    </source>
</evidence>
<proteinExistence type="predicted"/>
<sequence>MVVEYRLGENRVTGRPTISVFTPHPSKAWAALTWSLGAGRFALVDGRATWNFTLPSNEAFRARAVQRIADAVRACFGAELVEQSQAVAA</sequence>
<protein>
    <submittedName>
        <fullName evidence="1">Uncharacterized protein</fullName>
    </submittedName>
</protein>
<reference evidence="1 2" key="1">
    <citation type="submission" date="2018-09" db="EMBL/GenBank/DDBJ databases">
        <title>Genome sequencing of strain 2DFW10M-5.</title>
        <authorList>
            <person name="Heo J."/>
            <person name="Kim S.-J."/>
            <person name="Kwon S.-W."/>
        </authorList>
    </citation>
    <scope>NUCLEOTIDE SEQUENCE [LARGE SCALE GENOMIC DNA]</scope>
    <source>
        <strain evidence="1 2">2DFW10M-5</strain>
    </source>
</reference>